<evidence type="ECO:0000313" key="8">
    <source>
        <dbReference type="RefSeq" id="XP_023949601.2"/>
    </source>
</evidence>
<dbReference type="PANTHER" id="PTHR24403:SF67">
    <property type="entry name" value="FI01116P-RELATED"/>
    <property type="match status" value="1"/>
</dbReference>
<dbReference type="KEGG" id="bany:112054153"/>
<protein>
    <submittedName>
        <fullName evidence="8">Oocyte zinc finger protein XlCOF15-like</fullName>
    </submittedName>
</protein>
<dbReference type="PANTHER" id="PTHR24403">
    <property type="entry name" value="ZINC FINGER PROTEIN"/>
    <property type="match status" value="1"/>
</dbReference>
<feature type="domain" description="C2H2-type" evidence="6">
    <location>
        <begin position="189"/>
        <end position="217"/>
    </location>
</feature>
<keyword evidence="4" id="KW-0862">Zinc</keyword>
<keyword evidence="1" id="KW-0479">Metal-binding</keyword>
<feature type="domain" description="C2H2-type" evidence="6">
    <location>
        <begin position="161"/>
        <end position="189"/>
    </location>
</feature>
<dbReference type="SUPFAM" id="SSF57667">
    <property type="entry name" value="beta-beta-alpha zinc fingers"/>
    <property type="match status" value="2"/>
</dbReference>
<feature type="domain" description="C2H2-type" evidence="6">
    <location>
        <begin position="76"/>
        <end position="104"/>
    </location>
</feature>
<evidence type="ECO:0000259" key="6">
    <source>
        <dbReference type="PROSITE" id="PS50157"/>
    </source>
</evidence>
<dbReference type="InterPro" id="IPR013087">
    <property type="entry name" value="Znf_C2H2_type"/>
</dbReference>
<organism evidence="7 8">
    <name type="scientific">Bicyclus anynana</name>
    <name type="common">Squinting bush brown butterfly</name>
    <dbReference type="NCBI Taxonomy" id="110368"/>
    <lineage>
        <taxon>Eukaryota</taxon>
        <taxon>Metazoa</taxon>
        <taxon>Ecdysozoa</taxon>
        <taxon>Arthropoda</taxon>
        <taxon>Hexapoda</taxon>
        <taxon>Insecta</taxon>
        <taxon>Pterygota</taxon>
        <taxon>Neoptera</taxon>
        <taxon>Endopterygota</taxon>
        <taxon>Lepidoptera</taxon>
        <taxon>Glossata</taxon>
        <taxon>Ditrysia</taxon>
        <taxon>Papilionoidea</taxon>
        <taxon>Nymphalidae</taxon>
        <taxon>Satyrinae</taxon>
        <taxon>Satyrini</taxon>
        <taxon>Mycalesina</taxon>
        <taxon>Bicyclus</taxon>
    </lineage>
</organism>
<evidence type="ECO:0000256" key="2">
    <source>
        <dbReference type="ARBA" id="ARBA00022737"/>
    </source>
</evidence>
<dbReference type="OrthoDB" id="2687452at2759"/>
<dbReference type="Proteomes" id="UP001652582">
    <property type="component" value="Chromosome 27"/>
</dbReference>
<dbReference type="PROSITE" id="PS50157">
    <property type="entry name" value="ZINC_FINGER_C2H2_2"/>
    <property type="match status" value="3"/>
</dbReference>
<dbReference type="GO" id="GO:0008270">
    <property type="term" value="F:zinc ion binding"/>
    <property type="evidence" value="ECO:0007669"/>
    <property type="project" value="UniProtKB-KW"/>
</dbReference>
<dbReference type="GO" id="GO:0003700">
    <property type="term" value="F:DNA-binding transcription factor activity"/>
    <property type="evidence" value="ECO:0007669"/>
    <property type="project" value="TreeGrafter"/>
</dbReference>
<dbReference type="RefSeq" id="XP_023949601.2">
    <property type="nucleotide sequence ID" value="XM_024093833.2"/>
</dbReference>
<reference evidence="8" key="1">
    <citation type="submission" date="2025-08" db="UniProtKB">
        <authorList>
            <consortium name="RefSeq"/>
        </authorList>
    </citation>
    <scope>IDENTIFICATION</scope>
</reference>
<sequence length="233" mass="27159">MVDNQYITPLYGQQCPITVNGHSTAKKNRHNKVKPANTPQTHPTLPDVVYCGNCELNFLNAEEYEKHTKTKCIRKYTCTYCTASFVRNDHLKRHIMSVHTNTKYNICPVCNEDCKNHDALLRHIKKHPNESNFNCRDCHQTYKTLHELVVHESSHIWPECHVCTYCSKVFKRRDHMLRHVKTVHLLQHTACPLCAQKFKRKDHALRHIREKHRMAIPNGGLKGFSEVLADVSQ</sequence>
<dbReference type="Pfam" id="PF00096">
    <property type="entry name" value="zf-C2H2"/>
    <property type="match status" value="4"/>
</dbReference>
<keyword evidence="7" id="KW-1185">Reference proteome</keyword>
<dbReference type="AlphaFoldDB" id="A0A6J1P0V0"/>
<accession>A0A6J1P0V0</accession>
<dbReference type="GO" id="GO:0006357">
    <property type="term" value="P:regulation of transcription by RNA polymerase II"/>
    <property type="evidence" value="ECO:0007669"/>
    <property type="project" value="TreeGrafter"/>
</dbReference>
<dbReference type="GO" id="GO:0005634">
    <property type="term" value="C:nucleus"/>
    <property type="evidence" value="ECO:0007669"/>
    <property type="project" value="UniProtKB-SubCell"/>
</dbReference>
<dbReference type="GO" id="GO:0000978">
    <property type="term" value="F:RNA polymerase II cis-regulatory region sequence-specific DNA binding"/>
    <property type="evidence" value="ECO:0007669"/>
    <property type="project" value="TreeGrafter"/>
</dbReference>
<dbReference type="SMART" id="SM00355">
    <property type="entry name" value="ZnF_C2H2"/>
    <property type="match status" value="5"/>
</dbReference>
<proteinExistence type="predicted"/>
<evidence type="ECO:0000256" key="5">
    <source>
        <dbReference type="PROSITE-ProRule" id="PRU00042"/>
    </source>
</evidence>
<keyword evidence="2" id="KW-0677">Repeat</keyword>
<dbReference type="Gene3D" id="3.30.160.60">
    <property type="entry name" value="Classic Zinc Finger"/>
    <property type="match status" value="3"/>
</dbReference>
<dbReference type="InterPro" id="IPR036236">
    <property type="entry name" value="Znf_C2H2_sf"/>
</dbReference>
<dbReference type="GeneID" id="112054153"/>
<gene>
    <name evidence="8" type="primary">LOC112054153</name>
</gene>
<keyword evidence="3 5" id="KW-0863">Zinc-finger</keyword>
<name>A0A6J1P0V0_BICAN</name>
<dbReference type="InterPro" id="IPR050688">
    <property type="entry name" value="Zinc_finger/UBP_domain"/>
</dbReference>
<evidence type="ECO:0000313" key="7">
    <source>
        <dbReference type="Proteomes" id="UP001652582"/>
    </source>
</evidence>
<evidence type="ECO:0000256" key="4">
    <source>
        <dbReference type="ARBA" id="ARBA00022833"/>
    </source>
</evidence>
<dbReference type="PROSITE" id="PS00028">
    <property type="entry name" value="ZINC_FINGER_C2H2_1"/>
    <property type="match status" value="4"/>
</dbReference>
<evidence type="ECO:0000256" key="3">
    <source>
        <dbReference type="ARBA" id="ARBA00022771"/>
    </source>
</evidence>
<evidence type="ECO:0000256" key="1">
    <source>
        <dbReference type="ARBA" id="ARBA00022723"/>
    </source>
</evidence>